<feature type="region of interest" description="Disordered" evidence="1">
    <location>
        <begin position="220"/>
        <end position="264"/>
    </location>
</feature>
<proteinExistence type="predicted"/>
<feature type="region of interest" description="Disordered" evidence="1">
    <location>
        <begin position="366"/>
        <end position="421"/>
    </location>
</feature>
<feature type="region of interest" description="Disordered" evidence="1">
    <location>
        <begin position="1"/>
        <end position="46"/>
    </location>
</feature>
<dbReference type="EMBL" id="JAKIXB020000030">
    <property type="protein sequence ID" value="KAL1596028.1"/>
    <property type="molecule type" value="Genomic_DNA"/>
</dbReference>
<evidence type="ECO:0000256" key="1">
    <source>
        <dbReference type="SAM" id="MobiDB-lite"/>
    </source>
</evidence>
<feature type="compositionally biased region" description="Basic and acidic residues" evidence="1">
    <location>
        <begin position="1"/>
        <end position="11"/>
    </location>
</feature>
<keyword evidence="3" id="KW-1185">Reference proteome</keyword>
<dbReference type="Proteomes" id="UP001521222">
    <property type="component" value="Unassembled WGS sequence"/>
</dbReference>
<comment type="caution">
    <text evidence="2">The sequence shown here is derived from an EMBL/GenBank/DDBJ whole genome shotgun (WGS) entry which is preliminary data.</text>
</comment>
<name>A0ABR3QVJ2_9PLEO</name>
<protein>
    <submittedName>
        <fullName evidence="2">Uncharacterized protein</fullName>
    </submittedName>
</protein>
<sequence length="421" mass="47062">MQASAPDREETPPFTTPDASMDEQPAVSPTSPDSAEKGGSSDPLVTSAARRIADVINDFKRKLDQRDGTWAHAQGSLELTLKTGQASKTFRLSVAPDQDGDEYPVTVQTALKKPDVITIDDNTTPAQPTFKPTRRDSDAELEKDIVSRKKHKLDDGEDDTNKRPRTSKDEDDEDIMPLITKDDLDDLLVKLREDIQEDTSEAVNHVQRLLRRFKEEWHEQSQRDFERSQTQQSGAPFRNSVSAAGAGPGPGGSFPSPDVDRDDTNASITDVVRREAGLISRQIKWVEDCRRVANDVHIKREDTWRTTSAGFHDQQRQDRENFQNRMVHESAMHSQTLNQILNEVKAIGLYAQNMKWETPNYLNSMPNVSPQVPTPPAFPTQQGPPPFPTQPTRTPSSGSKQSAQRQNFTWKTGRGPGTQNG</sequence>
<reference evidence="2 3" key="1">
    <citation type="submission" date="2024-02" db="EMBL/GenBank/DDBJ databases">
        <title>De novo assembly and annotation of 12 fungi associated with fruit tree decline syndrome in Ontario, Canada.</title>
        <authorList>
            <person name="Sulman M."/>
            <person name="Ellouze W."/>
            <person name="Ilyukhin E."/>
        </authorList>
    </citation>
    <scope>NUCLEOTIDE SEQUENCE [LARGE SCALE GENOMIC DNA]</scope>
    <source>
        <strain evidence="2 3">M97-236</strain>
    </source>
</reference>
<accession>A0ABR3QVJ2</accession>
<organism evidence="2 3">
    <name type="scientific">Nothophoma quercina</name>
    <dbReference type="NCBI Taxonomy" id="749835"/>
    <lineage>
        <taxon>Eukaryota</taxon>
        <taxon>Fungi</taxon>
        <taxon>Dikarya</taxon>
        <taxon>Ascomycota</taxon>
        <taxon>Pezizomycotina</taxon>
        <taxon>Dothideomycetes</taxon>
        <taxon>Pleosporomycetidae</taxon>
        <taxon>Pleosporales</taxon>
        <taxon>Pleosporineae</taxon>
        <taxon>Didymellaceae</taxon>
        <taxon>Nothophoma</taxon>
    </lineage>
</organism>
<feature type="compositionally biased region" description="Polar residues" evidence="1">
    <location>
        <begin position="396"/>
        <end position="410"/>
    </location>
</feature>
<gene>
    <name evidence="2" type="ORF">SLS59_008017</name>
</gene>
<feature type="region of interest" description="Disordered" evidence="1">
    <location>
        <begin position="116"/>
        <end position="179"/>
    </location>
</feature>
<evidence type="ECO:0000313" key="3">
    <source>
        <dbReference type="Proteomes" id="UP001521222"/>
    </source>
</evidence>
<feature type="compositionally biased region" description="Basic and acidic residues" evidence="1">
    <location>
        <begin position="133"/>
        <end position="147"/>
    </location>
</feature>
<feature type="compositionally biased region" description="Basic and acidic residues" evidence="1">
    <location>
        <begin position="159"/>
        <end position="168"/>
    </location>
</feature>
<evidence type="ECO:0000313" key="2">
    <source>
        <dbReference type="EMBL" id="KAL1596028.1"/>
    </source>
</evidence>
<feature type="compositionally biased region" description="Pro residues" evidence="1">
    <location>
        <begin position="372"/>
        <end position="389"/>
    </location>
</feature>